<sequence length="135" mass="14167">MSPPTKSGRPPKEALVPTEASGDTVAPGKPSEGAAAADQSGEAPTVSGEPSQDAAGIAALTKPRQTRSSSRPSKMRKERPSEGSAEAEHRTGGKNAPSSSCSRAGKFTLVPESFLTIDLRWVSEKESSRETLQRY</sequence>
<evidence type="ECO:0000256" key="1">
    <source>
        <dbReference type="SAM" id="MobiDB-lite"/>
    </source>
</evidence>
<keyword evidence="3" id="KW-1185">Reference proteome</keyword>
<dbReference type="InParanoid" id="C5KZJ0"/>
<proteinExistence type="predicted"/>
<protein>
    <submittedName>
        <fullName evidence="2">Uncharacterized protein</fullName>
    </submittedName>
</protein>
<name>C5KZJ0_PERM5</name>
<dbReference type="Proteomes" id="UP000007800">
    <property type="component" value="Unassembled WGS sequence"/>
</dbReference>
<feature type="region of interest" description="Disordered" evidence="1">
    <location>
        <begin position="1"/>
        <end position="107"/>
    </location>
</feature>
<dbReference type="RefSeq" id="XP_002778309.1">
    <property type="nucleotide sequence ID" value="XM_002778263.1"/>
</dbReference>
<gene>
    <name evidence="2" type="ORF">Pmar_PMAR001654</name>
</gene>
<dbReference type="GeneID" id="9038479"/>
<dbReference type="AlphaFoldDB" id="C5KZJ0"/>
<feature type="compositionally biased region" description="Basic and acidic residues" evidence="1">
    <location>
        <begin position="78"/>
        <end position="91"/>
    </location>
</feature>
<organism evidence="3">
    <name type="scientific">Perkinsus marinus (strain ATCC 50983 / TXsc)</name>
    <dbReference type="NCBI Taxonomy" id="423536"/>
    <lineage>
        <taxon>Eukaryota</taxon>
        <taxon>Sar</taxon>
        <taxon>Alveolata</taxon>
        <taxon>Perkinsozoa</taxon>
        <taxon>Perkinsea</taxon>
        <taxon>Perkinsida</taxon>
        <taxon>Perkinsidae</taxon>
        <taxon>Perkinsus</taxon>
    </lineage>
</organism>
<accession>C5KZJ0</accession>
<evidence type="ECO:0000313" key="3">
    <source>
        <dbReference type="Proteomes" id="UP000007800"/>
    </source>
</evidence>
<evidence type="ECO:0000313" key="2">
    <source>
        <dbReference type="EMBL" id="EER10104.1"/>
    </source>
</evidence>
<reference evidence="2 3" key="1">
    <citation type="submission" date="2008-07" db="EMBL/GenBank/DDBJ databases">
        <authorList>
            <person name="El-Sayed N."/>
            <person name="Caler E."/>
            <person name="Inman J."/>
            <person name="Amedeo P."/>
            <person name="Hass B."/>
            <person name="Wortman J."/>
        </authorList>
    </citation>
    <scope>NUCLEOTIDE SEQUENCE [LARGE SCALE GENOMIC DNA]</scope>
    <source>
        <strain evidence="3">ATCC 50983 / TXsc</strain>
    </source>
</reference>
<dbReference type="EMBL" id="GG677863">
    <property type="protein sequence ID" value="EER10104.1"/>
    <property type="molecule type" value="Genomic_DNA"/>
</dbReference>